<dbReference type="SUPFAM" id="SSF52161">
    <property type="entry name" value="Ribosomal protein L13"/>
    <property type="match status" value="1"/>
</dbReference>
<protein>
    <submittedName>
        <fullName evidence="4">Uncharacterized protein</fullName>
    </submittedName>
</protein>
<dbReference type="GO" id="GO:0022625">
    <property type="term" value="C:cytosolic large ribosomal subunit"/>
    <property type="evidence" value="ECO:0007669"/>
    <property type="project" value="TreeGrafter"/>
</dbReference>
<evidence type="ECO:0000256" key="3">
    <source>
        <dbReference type="ARBA" id="ARBA00023274"/>
    </source>
</evidence>
<reference evidence="4 5" key="1">
    <citation type="journal article" date="2020" name="Nature">
        <title>Six reference-quality genomes reveal evolution of bat adaptations.</title>
        <authorList>
            <person name="Jebb D."/>
            <person name="Huang Z."/>
            <person name="Pippel M."/>
            <person name="Hughes G.M."/>
            <person name="Lavrichenko K."/>
            <person name="Devanna P."/>
            <person name="Winkler S."/>
            <person name="Jermiin L.S."/>
            <person name="Skirmuntt E.C."/>
            <person name="Katzourakis A."/>
            <person name="Burkitt-Gray L."/>
            <person name="Ray D.A."/>
            <person name="Sullivan K.A.M."/>
            <person name="Roscito J.G."/>
            <person name="Kirilenko B.M."/>
            <person name="Davalos L.M."/>
            <person name="Corthals A.P."/>
            <person name="Power M.L."/>
            <person name="Jones G."/>
            <person name="Ransome R.D."/>
            <person name="Dechmann D.K.N."/>
            <person name="Locatelli A.G."/>
            <person name="Puechmaille S.J."/>
            <person name="Fedrigo O."/>
            <person name="Jarvis E.D."/>
            <person name="Hiller M."/>
            <person name="Vernes S.C."/>
            <person name="Myers E.W."/>
            <person name="Teeling E.C."/>
        </authorList>
    </citation>
    <scope>NUCLEOTIDE SEQUENCE [LARGE SCALE GENOMIC DNA]</scope>
    <source>
        <strain evidence="4">MRouAeg1</strain>
        <tissue evidence="4">Muscle</tissue>
    </source>
</reference>
<keyword evidence="5" id="KW-1185">Reference proteome</keyword>
<dbReference type="GO" id="GO:0017148">
    <property type="term" value="P:negative regulation of translation"/>
    <property type="evidence" value="ECO:0007669"/>
    <property type="project" value="TreeGrafter"/>
</dbReference>
<evidence type="ECO:0000256" key="2">
    <source>
        <dbReference type="ARBA" id="ARBA00022980"/>
    </source>
</evidence>
<dbReference type="PANTHER" id="PTHR11545">
    <property type="entry name" value="RIBOSOMAL PROTEIN L13"/>
    <property type="match status" value="1"/>
</dbReference>
<dbReference type="GO" id="GO:0006412">
    <property type="term" value="P:translation"/>
    <property type="evidence" value="ECO:0007669"/>
    <property type="project" value="InterPro"/>
</dbReference>
<gene>
    <name evidence="4" type="ORF">HJG63_010265</name>
</gene>
<dbReference type="AlphaFoldDB" id="A0A7J8JHJ8"/>
<keyword evidence="3" id="KW-0687">Ribonucleoprotein</keyword>
<keyword evidence="2" id="KW-0689">Ribosomal protein</keyword>
<dbReference type="Gene3D" id="3.90.1180.10">
    <property type="entry name" value="Ribosomal protein L13"/>
    <property type="match status" value="1"/>
</dbReference>
<dbReference type="GO" id="GO:0003729">
    <property type="term" value="F:mRNA binding"/>
    <property type="evidence" value="ECO:0007669"/>
    <property type="project" value="TreeGrafter"/>
</dbReference>
<dbReference type="Proteomes" id="UP000593571">
    <property type="component" value="Unassembled WGS sequence"/>
</dbReference>
<comment type="caution">
    <text evidence="4">The sequence shown here is derived from an EMBL/GenBank/DDBJ whole genome shotgun (WGS) entry which is preliminary data.</text>
</comment>
<sequence>MLSFPGLTFPIHDEIRIKVIMTPEQLLKMVEGQVLVLDGPGHLLGHLVAIVAKQVLLGQEMAAVCHEGINISGNFYRNNLKYLVFLLNQLNANPSWSTCHFQVSSLIFWQTRQGMPPQPE</sequence>
<proteinExistence type="inferred from homology"/>
<dbReference type="PANTHER" id="PTHR11545:SF23">
    <property type="entry name" value="60S RIBOSOMAL PROTEIN L13A"/>
    <property type="match status" value="1"/>
</dbReference>
<dbReference type="InterPro" id="IPR005822">
    <property type="entry name" value="Ribosomal_uL13"/>
</dbReference>
<dbReference type="EMBL" id="JACASE010000002">
    <property type="protein sequence ID" value="KAF6495991.1"/>
    <property type="molecule type" value="Genomic_DNA"/>
</dbReference>
<evidence type="ECO:0000256" key="1">
    <source>
        <dbReference type="ARBA" id="ARBA00006227"/>
    </source>
</evidence>
<comment type="similarity">
    <text evidence="1">Belongs to the universal ribosomal protein uL13 family.</text>
</comment>
<evidence type="ECO:0000313" key="4">
    <source>
        <dbReference type="EMBL" id="KAF6495991.1"/>
    </source>
</evidence>
<dbReference type="GO" id="GO:0003735">
    <property type="term" value="F:structural constituent of ribosome"/>
    <property type="evidence" value="ECO:0007669"/>
    <property type="project" value="InterPro"/>
</dbReference>
<evidence type="ECO:0000313" key="5">
    <source>
        <dbReference type="Proteomes" id="UP000593571"/>
    </source>
</evidence>
<dbReference type="InterPro" id="IPR036899">
    <property type="entry name" value="Ribosomal_uL13_sf"/>
</dbReference>
<organism evidence="4 5">
    <name type="scientific">Rousettus aegyptiacus</name>
    <name type="common">Egyptian fruit bat</name>
    <name type="synonym">Pteropus aegyptiacus</name>
    <dbReference type="NCBI Taxonomy" id="9407"/>
    <lineage>
        <taxon>Eukaryota</taxon>
        <taxon>Metazoa</taxon>
        <taxon>Chordata</taxon>
        <taxon>Craniata</taxon>
        <taxon>Vertebrata</taxon>
        <taxon>Euteleostomi</taxon>
        <taxon>Mammalia</taxon>
        <taxon>Eutheria</taxon>
        <taxon>Laurasiatheria</taxon>
        <taxon>Chiroptera</taxon>
        <taxon>Yinpterochiroptera</taxon>
        <taxon>Pteropodoidea</taxon>
        <taxon>Pteropodidae</taxon>
        <taxon>Rousettinae</taxon>
        <taxon>Rousettus</taxon>
    </lineage>
</organism>
<accession>A0A7J8JHJ8</accession>
<name>A0A7J8JHJ8_ROUAE</name>